<name>A0A2J6Q2Z8_9HELO</name>
<dbReference type="Gene3D" id="3.40.50.11350">
    <property type="match status" value="1"/>
</dbReference>
<dbReference type="CDD" id="cd11296">
    <property type="entry name" value="O-FucT_like"/>
    <property type="match status" value="1"/>
</dbReference>
<evidence type="ECO:0000313" key="2">
    <source>
        <dbReference type="Proteomes" id="UP000235672"/>
    </source>
</evidence>
<dbReference type="OrthoDB" id="20368at2759"/>
<dbReference type="EMBL" id="KZ613484">
    <property type="protein sequence ID" value="PMD20648.1"/>
    <property type="molecule type" value="Genomic_DNA"/>
</dbReference>
<protein>
    <submittedName>
        <fullName evidence="1">Uncharacterized protein</fullName>
    </submittedName>
</protein>
<reference evidence="1 2" key="1">
    <citation type="submission" date="2016-05" db="EMBL/GenBank/DDBJ databases">
        <title>A degradative enzymes factory behind the ericoid mycorrhizal symbiosis.</title>
        <authorList>
            <consortium name="DOE Joint Genome Institute"/>
            <person name="Martino E."/>
            <person name="Morin E."/>
            <person name="Grelet G."/>
            <person name="Kuo A."/>
            <person name="Kohler A."/>
            <person name="Daghino S."/>
            <person name="Barry K."/>
            <person name="Choi C."/>
            <person name="Cichocki N."/>
            <person name="Clum A."/>
            <person name="Copeland A."/>
            <person name="Hainaut M."/>
            <person name="Haridas S."/>
            <person name="Labutti K."/>
            <person name="Lindquist E."/>
            <person name="Lipzen A."/>
            <person name="Khouja H.-R."/>
            <person name="Murat C."/>
            <person name="Ohm R."/>
            <person name="Olson A."/>
            <person name="Spatafora J."/>
            <person name="Veneault-Fourrey C."/>
            <person name="Henrissat B."/>
            <person name="Grigoriev I."/>
            <person name="Martin F."/>
            <person name="Perotto S."/>
        </authorList>
    </citation>
    <scope>NUCLEOTIDE SEQUENCE [LARGE SCALE GENOMIC DNA]</scope>
    <source>
        <strain evidence="1 2">UAMH 7357</strain>
    </source>
</reference>
<dbReference type="AlphaFoldDB" id="A0A2J6Q2Z8"/>
<sequence>MVPRRFVLITAGFLLSTFVVYQFVPWTPLSSINFDSGNALLSGKVPSLSHWKNPGTHSAQVQLFFDQVFSISQPSPYSFPALAESCSQATWPSPGKERYIKCGGMAAGLTSIISQVKVCLKMAVDTGSSLVLPAMPLRDSTDLTDFNFFNADAYMTYDKWFDLEHMVEGMRKACPKMKIIHPDQLDTDIPVKHTWNIEIGDAPGYEFPDSYFWVGRPFKTFFEEQYAKRKAEFEASVDAATDNAKTGITVITIGSPFLLFRITEDPTRQDLALWNDLSLIVRFKEEPRQVIDRLLGHIERPFYGVHFRVEKDNIWSPLDVQLNADLDSLDRAWSRFGTPGAQKPLVYLACGDPDQVKIFETAGAARGWEVTHKWKVAEGNEETLAMIKDLAFDFQGAIDFGLMVKAEFYIGITGSAFSSTVANARDTTGRYRGSSFDVYDDEGARSHLNTDGAASSYPCCL</sequence>
<dbReference type="STRING" id="1745343.A0A2J6Q2Z8"/>
<accession>A0A2J6Q2Z8</accession>
<dbReference type="Proteomes" id="UP000235672">
    <property type="component" value="Unassembled WGS sequence"/>
</dbReference>
<evidence type="ECO:0000313" key="1">
    <source>
        <dbReference type="EMBL" id="PMD20648.1"/>
    </source>
</evidence>
<proteinExistence type="predicted"/>
<keyword evidence="2" id="KW-1185">Reference proteome</keyword>
<gene>
    <name evidence="1" type="ORF">NA56DRAFT_671323</name>
</gene>
<organism evidence="1 2">
    <name type="scientific">Hyaloscypha hepaticicola</name>
    <dbReference type="NCBI Taxonomy" id="2082293"/>
    <lineage>
        <taxon>Eukaryota</taxon>
        <taxon>Fungi</taxon>
        <taxon>Dikarya</taxon>
        <taxon>Ascomycota</taxon>
        <taxon>Pezizomycotina</taxon>
        <taxon>Leotiomycetes</taxon>
        <taxon>Helotiales</taxon>
        <taxon>Hyaloscyphaceae</taxon>
        <taxon>Hyaloscypha</taxon>
    </lineage>
</organism>